<protein>
    <submittedName>
        <fullName evidence="2">Uncharacterized protein</fullName>
    </submittedName>
</protein>
<feature type="non-terminal residue" evidence="2">
    <location>
        <position position="1"/>
    </location>
</feature>
<gene>
    <name evidence="2" type="primary">ORF86967</name>
</gene>
<accession>A0A0B6ZYU1</accession>
<dbReference type="AlphaFoldDB" id="A0A0B6ZYU1"/>
<feature type="compositionally biased region" description="Low complexity" evidence="1">
    <location>
        <begin position="91"/>
        <end position="101"/>
    </location>
</feature>
<proteinExistence type="predicted"/>
<evidence type="ECO:0000313" key="2">
    <source>
        <dbReference type="EMBL" id="CEK73487.1"/>
    </source>
</evidence>
<dbReference type="EMBL" id="HACG01026622">
    <property type="protein sequence ID" value="CEK73487.1"/>
    <property type="molecule type" value="Transcribed_RNA"/>
</dbReference>
<name>A0A0B6ZYU1_9EUPU</name>
<feature type="region of interest" description="Disordered" evidence="1">
    <location>
        <begin position="80"/>
        <end position="112"/>
    </location>
</feature>
<sequence length="230" mass="24532">AAAGIPPEVQAKLKASLSQVRPANVNGFSHSNKASLADTYTAYYPPQYHHTFGHTSHPYSQHCVHPVACSTQSGQITLLPSPNLHGQVYESSPASSDTSSPPSSPFLQSLTGGGLSLDHAENHIFGQVPIGPQLQMVQTPVTLGADSLVEPDVRLLNHQKIDQVDSSGSEDDRSTGCYQKAGAPTNKEHSRPKYSLPLVGHSTSSLSSMEAVQVTDMLISSLHPTSIRLY</sequence>
<feature type="region of interest" description="Disordered" evidence="1">
    <location>
        <begin position="161"/>
        <end position="196"/>
    </location>
</feature>
<organism evidence="2">
    <name type="scientific">Arion vulgaris</name>
    <dbReference type="NCBI Taxonomy" id="1028688"/>
    <lineage>
        <taxon>Eukaryota</taxon>
        <taxon>Metazoa</taxon>
        <taxon>Spiralia</taxon>
        <taxon>Lophotrochozoa</taxon>
        <taxon>Mollusca</taxon>
        <taxon>Gastropoda</taxon>
        <taxon>Heterobranchia</taxon>
        <taxon>Euthyneura</taxon>
        <taxon>Panpulmonata</taxon>
        <taxon>Eupulmonata</taxon>
        <taxon>Stylommatophora</taxon>
        <taxon>Helicina</taxon>
        <taxon>Arionoidea</taxon>
        <taxon>Arionidae</taxon>
        <taxon>Arion</taxon>
    </lineage>
</organism>
<evidence type="ECO:0000256" key="1">
    <source>
        <dbReference type="SAM" id="MobiDB-lite"/>
    </source>
</evidence>
<reference evidence="2" key="1">
    <citation type="submission" date="2014-12" db="EMBL/GenBank/DDBJ databases">
        <title>Insight into the proteome of Arion vulgaris.</title>
        <authorList>
            <person name="Aradska J."/>
            <person name="Bulat T."/>
            <person name="Smidak R."/>
            <person name="Sarate P."/>
            <person name="Gangsoo J."/>
            <person name="Sialana F."/>
            <person name="Bilban M."/>
            <person name="Lubec G."/>
        </authorList>
    </citation>
    <scope>NUCLEOTIDE SEQUENCE</scope>
    <source>
        <tissue evidence="2">Skin</tissue>
    </source>
</reference>